<gene>
    <name evidence="2" type="ORF">GCM10009533_11990</name>
</gene>
<sequence length="79" mass="8709">MHAALAQSRIAGVRKDLVDAAARHHVAAQEEGDLAHAVHPPRPGSRPRHDRRGSIIVRGPDPRTAVRRRARDHSVPVLR</sequence>
<dbReference type="Proteomes" id="UP001500729">
    <property type="component" value="Unassembled WGS sequence"/>
</dbReference>
<reference evidence="2 3" key="1">
    <citation type="journal article" date="2019" name="Int. J. Syst. Evol. Microbiol.">
        <title>The Global Catalogue of Microorganisms (GCM) 10K type strain sequencing project: providing services to taxonomists for standard genome sequencing and annotation.</title>
        <authorList>
            <consortium name="The Broad Institute Genomics Platform"/>
            <consortium name="The Broad Institute Genome Sequencing Center for Infectious Disease"/>
            <person name="Wu L."/>
            <person name="Ma J."/>
        </authorList>
    </citation>
    <scope>NUCLEOTIDE SEQUENCE [LARGE SCALE GENOMIC DNA]</scope>
    <source>
        <strain evidence="2 3">JCM 10303</strain>
    </source>
</reference>
<evidence type="ECO:0000313" key="3">
    <source>
        <dbReference type="Proteomes" id="UP001500729"/>
    </source>
</evidence>
<proteinExistence type="predicted"/>
<keyword evidence="3" id="KW-1185">Reference proteome</keyword>
<dbReference type="EMBL" id="BAAAGS010000005">
    <property type="protein sequence ID" value="GAA0514641.1"/>
    <property type="molecule type" value="Genomic_DNA"/>
</dbReference>
<accession>A0ABN1C9P2</accession>
<name>A0ABN1C9P2_SACER</name>
<evidence type="ECO:0000313" key="2">
    <source>
        <dbReference type="EMBL" id="GAA0514641.1"/>
    </source>
</evidence>
<organism evidence="2 3">
    <name type="scientific">Saccharopolyspora erythraea</name>
    <name type="common">Streptomyces erythraeus</name>
    <dbReference type="NCBI Taxonomy" id="1836"/>
    <lineage>
        <taxon>Bacteria</taxon>
        <taxon>Bacillati</taxon>
        <taxon>Actinomycetota</taxon>
        <taxon>Actinomycetes</taxon>
        <taxon>Pseudonocardiales</taxon>
        <taxon>Pseudonocardiaceae</taxon>
        <taxon>Saccharopolyspora</taxon>
    </lineage>
</organism>
<comment type="caution">
    <text evidence="2">The sequence shown here is derived from an EMBL/GenBank/DDBJ whole genome shotgun (WGS) entry which is preliminary data.</text>
</comment>
<protein>
    <submittedName>
        <fullName evidence="2">Uncharacterized protein</fullName>
    </submittedName>
</protein>
<evidence type="ECO:0000256" key="1">
    <source>
        <dbReference type="SAM" id="MobiDB-lite"/>
    </source>
</evidence>
<feature type="region of interest" description="Disordered" evidence="1">
    <location>
        <begin position="28"/>
        <end position="79"/>
    </location>
</feature>